<dbReference type="PANTHER" id="PTHR43671">
    <property type="entry name" value="SERINE/THREONINE-PROTEIN KINASE NEK"/>
    <property type="match status" value="1"/>
</dbReference>
<accession>A0ABY4Y9X1</accession>
<dbReference type="SMART" id="SM00220">
    <property type="entry name" value="S_TKc"/>
    <property type="match status" value="1"/>
</dbReference>
<dbReference type="EC" id="2.7.11.1" evidence="1"/>
<keyword evidence="4 7" id="KW-0418">Kinase</keyword>
<keyword evidence="8" id="KW-1185">Reference proteome</keyword>
<evidence type="ECO:0000256" key="2">
    <source>
        <dbReference type="ARBA" id="ARBA00022679"/>
    </source>
</evidence>
<dbReference type="Gene3D" id="1.10.510.10">
    <property type="entry name" value="Transferase(Phosphotransferase) domain 1"/>
    <property type="match status" value="1"/>
</dbReference>
<reference evidence="7" key="1">
    <citation type="submission" date="2021-03" db="EMBL/GenBank/DDBJ databases">
        <title>Legionella lytica PCM 2298.</title>
        <authorList>
            <person name="Koper P."/>
        </authorList>
    </citation>
    <scope>NUCLEOTIDE SEQUENCE</scope>
    <source>
        <strain evidence="7">PCM 2298</strain>
    </source>
</reference>
<dbReference type="Pfam" id="PF00069">
    <property type="entry name" value="Pkinase"/>
    <property type="match status" value="1"/>
</dbReference>
<name>A0ABY4Y9X1_9GAMM</name>
<dbReference type="InterPro" id="IPR050660">
    <property type="entry name" value="NEK_Ser/Thr_kinase"/>
</dbReference>
<gene>
    <name evidence="7" type="ORF">J2N86_03625</name>
</gene>
<feature type="domain" description="Protein kinase" evidence="6">
    <location>
        <begin position="66"/>
        <end position="350"/>
    </location>
</feature>
<dbReference type="InterPro" id="IPR011009">
    <property type="entry name" value="Kinase-like_dom_sf"/>
</dbReference>
<dbReference type="InterPro" id="IPR008271">
    <property type="entry name" value="Ser/Thr_kinase_AS"/>
</dbReference>
<proteinExistence type="predicted"/>
<dbReference type="EMBL" id="CP071527">
    <property type="protein sequence ID" value="USQ14427.1"/>
    <property type="molecule type" value="Genomic_DNA"/>
</dbReference>
<keyword evidence="3" id="KW-0547">Nucleotide-binding</keyword>
<evidence type="ECO:0000313" key="7">
    <source>
        <dbReference type="EMBL" id="USQ14427.1"/>
    </source>
</evidence>
<dbReference type="Proteomes" id="UP001057474">
    <property type="component" value="Chromosome"/>
</dbReference>
<dbReference type="PROSITE" id="PS00108">
    <property type="entry name" value="PROTEIN_KINASE_ST"/>
    <property type="match status" value="1"/>
</dbReference>
<dbReference type="SUPFAM" id="SSF56112">
    <property type="entry name" value="Protein kinase-like (PK-like)"/>
    <property type="match status" value="1"/>
</dbReference>
<evidence type="ECO:0000256" key="1">
    <source>
        <dbReference type="ARBA" id="ARBA00012513"/>
    </source>
</evidence>
<dbReference type="InterPro" id="IPR000719">
    <property type="entry name" value="Prot_kinase_dom"/>
</dbReference>
<evidence type="ECO:0000259" key="6">
    <source>
        <dbReference type="PROSITE" id="PS50011"/>
    </source>
</evidence>
<dbReference type="RefSeq" id="WP_252581044.1">
    <property type="nucleotide sequence ID" value="NZ_CP071527.1"/>
</dbReference>
<dbReference type="PROSITE" id="PS50011">
    <property type="entry name" value="PROTEIN_KINASE_DOM"/>
    <property type="match status" value="1"/>
</dbReference>
<evidence type="ECO:0000256" key="3">
    <source>
        <dbReference type="ARBA" id="ARBA00022741"/>
    </source>
</evidence>
<organism evidence="7 8">
    <name type="scientific">Legionella lytica</name>
    <dbReference type="NCBI Taxonomy" id="96232"/>
    <lineage>
        <taxon>Bacteria</taxon>
        <taxon>Pseudomonadati</taxon>
        <taxon>Pseudomonadota</taxon>
        <taxon>Gammaproteobacteria</taxon>
        <taxon>Legionellales</taxon>
        <taxon>Legionellaceae</taxon>
        <taxon>Legionella</taxon>
    </lineage>
</organism>
<sequence length="596" mass="68806">MPFIDLSSLTRLQPTPFLLDKKVAKFLHECKKNKLLPPLSMPIKIAKDDFVFSHQMVKSAENQWHILESEPVGEGQFGVSYKSKFKITITKVKHDYQAEVTATNDIAKIQRVGTRQISHQELVRSTVYEAHLQRQQHVRVSSVIDTKQEVITVVEDCGPSFDKLLPFKPGDVLFPFLKRVEVALHIANEMFILQQREMVHCDIKPSNICYKEIPDDPRRGIPPGQFQIIFIDFGLARKQAYQSESVVGSIGYMAPEVLTGAEYSYASDMYALAGVFAELFGCTNILRNKEVYSLAPLLVNAPYCLDGIFTDYDVSDVDPFLLEDIKTLINQMQAKKPELRPNISVVSKFFTSLRARMDAYNKFCADWFLLTEEFKRLESHYLNWHLLKERHHLESNMPNRLNVSWPASNLFNRAMVRSKEEIYQLLSTLTKKPKSHYVLAKQLVNENRLVDFEGEDCPYPLLDKAIATLNAENLKLDRAINCFNHHAQILGDENKFRGSNSSGISYIFKILNSDKSPIEKLCELKALGHQKTESSWANYYSRSRFFGKGRHENMEELYQKLNRLTLVQDLRQNAYIEERQLEELNQFISENRFTHS</sequence>
<evidence type="ECO:0000313" key="8">
    <source>
        <dbReference type="Proteomes" id="UP001057474"/>
    </source>
</evidence>
<evidence type="ECO:0000256" key="4">
    <source>
        <dbReference type="ARBA" id="ARBA00022777"/>
    </source>
</evidence>
<dbReference type="PANTHER" id="PTHR43671:SF13">
    <property type="entry name" value="SERINE_THREONINE-PROTEIN KINASE NEK2"/>
    <property type="match status" value="1"/>
</dbReference>
<evidence type="ECO:0000256" key="5">
    <source>
        <dbReference type="ARBA" id="ARBA00022840"/>
    </source>
</evidence>
<protein>
    <recommendedName>
        <fullName evidence="1">non-specific serine/threonine protein kinase</fullName>
        <ecNumber evidence="1">2.7.11.1</ecNumber>
    </recommendedName>
</protein>
<keyword evidence="5" id="KW-0067">ATP-binding</keyword>
<keyword evidence="2" id="KW-0808">Transferase</keyword>
<dbReference type="GO" id="GO:0016301">
    <property type="term" value="F:kinase activity"/>
    <property type="evidence" value="ECO:0007669"/>
    <property type="project" value="UniProtKB-KW"/>
</dbReference>